<comment type="caution">
    <text evidence="1">The sequence shown here is derived from an EMBL/GenBank/DDBJ whole genome shotgun (WGS) entry which is preliminary data.</text>
</comment>
<dbReference type="AlphaFoldDB" id="A0A369K141"/>
<evidence type="ECO:0000313" key="1">
    <source>
        <dbReference type="EMBL" id="RDB25434.1"/>
    </source>
</evidence>
<dbReference type="OrthoDB" id="3259136at2759"/>
<keyword evidence="2" id="KW-1185">Reference proteome</keyword>
<evidence type="ECO:0000313" key="2">
    <source>
        <dbReference type="Proteomes" id="UP000076154"/>
    </source>
</evidence>
<sequence>MSTITLTAPQRVAYRRFRSGTLSLIVSHPPFLNLPIELSLSIFELAILDSKPSILAVICKSICRVLDIILYRTVVLGCAKTVQLFHRTTLSKDRAFLSEHVKKLVVTWLTDRPDRQLHDIVAACSGLRTLIIPSNRLPVRLAAIEPWAGKDGLSALTVRSFDDGDIYSPRSPQPVVDLSTALTHLRFCEPSDMWQSPSSMLESYGALPHLSHLQFARRTNANEDNDMAFAEDVRNILRTRPALKMVVVSIYLACIGSAAETVEDSDIWKIMCRVREEDARVIVVPGQFGEWVKGLEDVKALRSGHNPVDFWMSMKRAAKCLQDVKKNGEMNIDPVMSS</sequence>
<dbReference type="EMBL" id="LUEZ02000041">
    <property type="protein sequence ID" value="RDB25434.1"/>
    <property type="molecule type" value="Genomic_DNA"/>
</dbReference>
<name>A0A369K141_HYPMA</name>
<organism evidence="1 2">
    <name type="scientific">Hypsizygus marmoreus</name>
    <name type="common">White beech mushroom</name>
    <name type="synonym">Agaricus marmoreus</name>
    <dbReference type="NCBI Taxonomy" id="39966"/>
    <lineage>
        <taxon>Eukaryota</taxon>
        <taxon>Fungi</taxon>
        <taxon>Dikarya</taxon>
        <taxon>Basidiomycota</taxon>
        <taxon>Agaricomycotina</taxon>
        <taxon>Agaricomycetes</taxon>
        <taxon>Agaricomycetidae</taxon>
        <taxon>Agaricales</taxon>
        <taxon>Tricholomatineae</taxon>
        <taxon>Lyophyllaceae</taxon>
        <taxon>Hypsizygus</taxon>
    </lineage>
</organism>
<dbReference type="Proteomes" id="UP000076154">
    <property type="component" value="Unassembled WGS sequence"/>
</dbReference>
<evidence type="ECO:0008006" key="3">
    <source>
        <dbReference type="Google" id="ProtNLM"/>
    </source>
</evidence>
<dbReference type="InParanoid" id="A0A369K141"/>
<proteinExistence type="predicted"/>
<gene>
    <name evidence="1" type="ORF">Hypma_007605</name>
</gene>
<protein>
    <recommendedName>
        <fullName evidence="3">F-box domain-containing protein</fullName>
    </recommendedName>
</protein>
<reference evidence="1" key="1">
    <citation type="submission" date="2018-04" db="EMBL/GenBank/DDBJ databases">
        <title>Whole genome sequencing of Hypsizygus marmoreus.</title>
        <authorList>
            <person name="Choi I.-G."/>
            <person name="Min B."/>
            <person name="Kim J.-G."/>
            <person name="Kim S."/>
            <person name="Oh Y.-L."/>
            <person name="Kong W.-S."/>
            <person name="Park H."/>
            <person name="Jeong J."/>
            <person name="Song E.-S."/>
        </authorList>
    </citation>
    <scope>NUCLEOTIDE SEQUENCE [LARGE SCALE GENOMIC DNA]</scope>
    <source>
        <strain evidence="1">51987-8</strain>
    </source>
</reference>
<accession>A0A369K141</accession>